<reference evidence="3" key="2">
    <citation type="submission" date="2020-04" db="EMBL/GenBank/DDBJ databases">
        <authorList>
            <consortium name="NCBI Genome Project"/>
        </authorList>
    </citation>
    <scope>NUCLEOTIDE SEQUENCE</scope>
    <source>
        <strain evidence="3">CBS 781.70</strain>
    </source>
</reference>
<dbReference type="OrthoDB" id="5413892at2759"/>
<name>A0A6G1GH05_9PEZI</name>
<evidence type="ECO:0000313" key="2">
    <source>
        <dbReference type="Proteomes" id="UP000504638"/>
    </source>
</evidence>
<evidence type="ECO:0000313" key="1">
    <source>
        <dbReference type="EMBL" id="KAF1817385.1"/>
    </source>
</evidence>
<evidence type="ECO:0008006" key="4">
    <source>
        <dbReference type="Google" id="ProtNLM"/>
    </source>
</evidence>
<reference evidence="1 3" key="1">
    <citation type="submission" date="2020-01" db="EMBL/GenBank/DDBJ databases">
        <authorList>
            <consortium name="DOE Joint Genome Institute"/>
            <person name="Haridas S."/>
            <person name="Albert R."/>
            <person name="Binder M."/>
            <person name="Bloem J."/>
            <person name="Labutti K."/>
            <person name="Salamov A."/>
            <person name="Andreopoulos B."/>
            <person name="Baker S.E."/>
            <person name="Barry K."/>
            <person name="Bills G."/>
            <person name="Bluhm B.H."/>
            <person name="Cannon C."/>
            <person name="Castanera R."/>
            <person name="Culley D.E."/>
            <person name="Daum C."/>
            <person name="Ezra D."/>
            <person name="Gonzalez J.B."/>
            <person name="Henrissat B."/>
            <person name="Kuo A."/>
            <person name="Liang C."/>
            <person name="Lipzen A."/>
            <person name="Lutzoni F."/>
            <person name="Magnuson J."/>
            <person name="Mondo S."/>
            <person name="Nolan M."/>
            <person name="Ohm R."/>
            <person name="Pangilinan J."/>
            <person name="Park H.-J."/>
            <person name="Ramirez L."/>
            <person name="Alfaro M."/>
            <person name="Sun H."/>
            <person name="Tritt A."/>
            <person name="Yoshinaga Y."/>
            <person name="Zwiers L.-H."/>
            <person name="Turgeon B.G."/>
            <person name="Goodwin S.B."/>
            <person name="Spatafora J.W."/>
            <person name="Crous P.W."/>
            <person name="Grigoriev I.V."/>
        </authorList>
    </citation>
    <scope>NUCLEOTIDE SEQUENCE</scope>
    <source>
        <strain evidence="1 3">CBS 781.70</strain>
    </source>
</reference>
<gene>
    <name evidence="1 3" type="ORF">P152DRAFT_17471</name>
</gene>
<sequence length="189" mass="20813">MSSLQQGASSFGRIDPNFHAKLALGRVAQIPGCCLYCDKCLREISNNCMRFASEFDKLQNLPVIDAGASILAALNRMEGTLNSRFDALEARFDARFDALETRQLASEQNAISRIQNSYLESPNSPLAPFHNVQTNTVIPNFPSTTHDLGRLNAGQLDTILEPLGLSIGGNTSQKRERLRVYMGLRRAAV</sequence>
<keyword evidence="2" id="KW-1185">Reference proteome</keyword>
<accession>A0A6G1GH05</accession>
<protein>
    <recommendedName>
        <fullName evidence="4">SAP domain-containing protein</fullName>
    </recommendedName>
</protein>
<organism evidence="1">
    <name type="scientific">Eremomyces bilateralis CBS 781.70</name>
    <dbReference type="NCBI Taxonomy" id="1392243"/>
    <lineage>
        <taxon>Eukaryota</taxon>
        <taxon>Fungi</taxon>
        <taxon>Dikarya</taxon>
        <taxon>Ascomycota</taxon>
        <taxon>Pezizomycotina</taxon>
        <taxon>Dothideomycetes</taxon>
        <taxon>Dothideomycetes incertae sedis</taxon>
        <taxon>Eremomycetales</taxon>
        <taxon>Eremomycetaceae</taxon>
        <taxon>Eremomyces</taxon>
    </lineage>
</organism>
<proteinExistence type="predicted"/>
<reference evidence="3" key="3">
    <citation type="submission" date="2025-04" db="UniProtKB">
        <authorList>
            <consortium name="RefSeq"/>
        </authorList>
    </citation>
    <scope>IDENTIFICATION</scope>
    <source>
        <strain evidence="3">CBS 781.70</strain>
    </source>
</reference>
<dbReference type="RefSeq" id="XP_033539016.1">
    <property type="nucleotide sequence ID" value="XM_033674126.1"/>
</dbReference>
<dbReference type="Proteomes" id="UP000504638">
    <property type="component" value="Unplaced"/>
</dbReference>
<dbReference type="EMBL" id="ML975149">
    <property type="protein sequence ID" value="KAF1817385.1"/>
    <property type="molecule type" value="Genomic_DNA"/>
</dbReference>
<evidence type="ECO:0000313" key="3">
    <source>
        <dbReference type="RefSeq" id="XP_033539016.1"/>
    </source>
</evidence>
<dbReference type="AlphaFoldDB" id="A0A6G1GH05"/>
<dbReference type="GeneID" id="54414696"/>